<dbReference type="InterPro" id="IPR003096">
    <property type="entry name" value="SM22_calponin"/>
</dbReference>
<evidence type="ECO:0000313" key="4">
    <source>
        <dbReference type="Proteomes" id="UP001642484"/>
    </source>
</evidence>
<evidence type="ECO:0000259" key="2">
    <source>
        <dbReference type="PROSITE" id="PS50021"/>
    </source>
</evidence>
<organism evidence="3 4">
    <name type="scientific">Durusdinium trenchii</name>
    <dbReference type="NCBI Taxonomy" id="1381693"/>
    <lineage>
        <taxon>Eukaryota</taxon>
        <taxon>Sar</taxon>
        <taxon>Alveolata</taxon>
        <taxon>Dinophyceae</taxon>
        <taxon>Suessiales</taxon>
        <taxon>Symbiodiniaceae</taxon>
        <taxon>Durusdinium</taxon>
    </lineage>
</organism>
<dbReference type="EMBL" id="CAXAMN010027961">
    <property type="protein sequence ID" value="CAK9114159.1"/>
    <property type="molecule type" value="Genomic_DNA"/>
</dbReference>
<protein>
    <recommendedName>
        <fullName evidence="2">Calponin-homology (CH) domain-containing protein</fullName>
    </recommendedName>
</protein>
<dbReference type="InterPro" id="IPR001715">
    <property type="entry name" value="CH_dom"/>
</dbReference>
<dbReference type="PRINTS" id="PR00888">
    <property type="entry name" value="SM22CALPONIN"/>
</dbReference>
<dbReference type="Proteomes" id="UP001642484">
    <property type="component" value="Unassembled WGS sequence"/>
</dbReference>
<dbReference type="PROSITE" id="PS50021">
    <property type="entry name" value="CH"/>
    <property type="match status" value="1"/>
</dbReference>
<dbReference type="PANTHER" id="PTHR47385">
    <property type="entry name" value="CALPONIN"/>
    <property type="match status" value="1"/>
</dbReference>
<proteinExistence type="predicted"/>
<dbReference type="Pfam" id="PF00307">
    <property type="entry name" value="CH"/>
    <property type="match status" value="1"/>
</dbReference>
<keyword evidence="4" id="KW-1185">Reference proteome</keyword>
<dbReference type="PANTHER" id="PTHR47385:SF5">
    <property type="entry name" value="TRANSGELIN"/>
    <property type="match status" value="1"/>
</dbReference>
<sequence>MPSKRQCFVLEECDVNFKQQLSRNTFDEGAKDDIVKASPVRGTAEGMPDCSSQEYNFALGMGQCRCATCQGIPGAAIDAFFQRIATRVVQDLEDAPVVAPPSEEEVALAWWKRGTFAVTSSVQSCEAQDLPCYGLDAELKAKAAAKYSRTAEEAAAHWVEAVTGHHVQGNFGTILRSGAILCDLINCIQPGTIAKVNTPGMPFKERENICNFLRACRTFGVQEYALFSTDDLYDEKNLMSVVNCLHALGGAVQRSVPGFVGPHLGVPDTSNTKRDFKRDLGPVSQTGGLRGPLERSHLDMVSNSNVRVGGC</sequence>
<dbReference type="InterPro" id="IPR036872">
    <property type="entry name" value="CH_dom_sf"/>
</dbReference>
<dbReference type="InterPro" id="IPR050606">
    <property type="entry name" value="Calponin-like"/>
</dbReference>
<evidence type="ECO:0000256" key="1">
    <source>
        <dbReference type="SAM" id="MobiDB-lite"/>
    </source>
</evidence>
<accession>A0ABP0SP26</accession>
<feature type="region of interest" description="Disordered" evidence="1">
    <location>
        <begin position="270"/>
        <end position="295"/>
    </location>
</feature>
<comment type="caution">
    <text evidence="3">The sequence shown here is derived from an EMBL/GenBank/DDBJ whole genome shotgun (WGS) entry which is preliminary data.</text>
</comment>
<dbReference type="SMART" id="SM00033">
    <property type="entry name" value="CH"/>
    <property type="match status" value="1"/>
</dbReference>
<reference evidence="3 4" key="1">
    <citation type="submission" date="2024-02" db="EMBL/GenBank/DDBJ databases">
        <authorList>
            <person name="Chen Y."/>
            <person name="Shah S."/>
            <person name="Dougan E. K."/>
            <person name="Thang M."/>
            <person name="Chan C."/>
        </authorList>
    </citation>
    <scope>NUCLEOTIDE SEQUENCE [LARGE SCALE GENOMIC DNA]</scope>
</reference>
<feature type="domain" description="Calponin-homology (CH)" evidence="2">
    <location>
        <begin position="149"/>
        <end position="253"/>
    </location>
</feature>
<evidence type="ECO:0000313" key="3">
    <source>
        <dbReference type="EMBL" id="CAK9114159.1"/>
    </source>
</evidence>
<feature type="compositionally biased region" description="Basic and acidic residues" evidence="1">
    <location>
        <begin position="271"/>
        <end position="280"/>
    </location>
</feature>
<dbReference type="Gene3D" id="1.10.418.10">
    <property type="entry name" value="Calponin-like domain"/>
    <property type="match status" value="1"/>
</dbReference>
<dbReference type="SUPFAM" id="SSF47576">
    <property type="entry name" value="Calponin-homology domain, CH-domain"/>
    <property type="match status" value="1"/>
</dbReference>
<gene>
    <name evidence="3" type="ORF">CCMP2556_LOCUS52799</name>
</gene>
<name>A0ABP0SP26_9DINO</name>